<feature type="region of interest" description="Disordered" evidence="1">
    <location>
        <begin position="46"/>
        <end position="70"/>
    </location>
</feature>
<comment type="caution">
    <text evidence="2">The sequence shown here is derived from an EMBL/GenBank/DDBJ whole genome shotgun (WGS) entry which is preliminary data.</text>
</comment>
<keyword evidence="3" id="KW-1185">Reference proteome</keyword>
<protein>
    <submittedName>
        <fullName evidence="2">Putative F-BAR domain only protein 1</fullName>
    </submittedName>
</protein>
<proteinExistence type="predicted"/>
<organism evidence="2 3">
    <name type="scientific">Cocos nucifera</name>
    <name type="common">Coconut palm</name>
    <dbReference type="NCBI Taxonomy" id="13894"/>
    <lineage>
        <taxon>Eukaryota</taxon>
        <taxon>Viridiplantae</taxon>
        <taxon>Streptophyta</taxon>
        <taxon>Embryophyta</taxon>
        <taxon>Tracheophyta</taxon>
        <taxon>Spermatophyta</taxon>
        <taxon>Magnoliopsida</taxon>
        <taxon>Liliopsida</taxon>
        <taxon>Arecaceae</taxon>
        <taxon>Arecoideae</taxon>
        <taxon>Cocoseae</taxon>
        <taxon>Attaleinae</taxon>
        <taxon>Cocos</taxon>
    </lineage>
</organism>
<sequence>MACLALSLQPTNGTDVLQTREWFPPARALAALAAFRQTRLAFATTAGPHKQQPPAAASHPAPDDLDSALGDDPLAASSGQVVVGVESKYRVVNRLVNTIYVLGITTIDRDSDRGRTNNIFECINTVNQAVSVVVAACRGVEVTPEKLHRKYPEIYMALDIVLRGVGSVRLATILSSIHGDSIAKMVHTAIDAENRVRGADTWSGGAEALSLERRANLDSFSKAFFELPPEILAATIAPVAASLPADEQQKDQAEESPEEKDPFAASEKINKPEDALVGGFKKSKDTASAAADPTAALAGLEVTTLPPAEATKPTFIGVEGFEGEYGGVEFGNEEASLLEAFEGIGGDAPFGGGLDASEFVTTAKKPPRPQGLSGLELLATSQSTTAGPTAAAGAGTPLENLLVTKTQEMTDPEMFIHEEINGEFRESLLARVGLKGTVILRTLPPKKAARKETEFSFRLEGASGIKRAVLQSSRV</sequence>
<accession>A0A8K0HUP9</accession>
<dbReference type="EMBL" id="CM017872">
    <property type="protein sequence ID" value="KAG1326925.1"/>
    <property type="molecule type" value="Genomic_DNA"/>
</dbReference>
<gene>
    <name evidence="2" type="ORF">COCNU_01G008590</name>
</gene>
<feature type="region of interest" description="Disordered" evidence="1">
    <location>
        <begin position="244"/>
        <end position="269"/>
    </location>
</feature>
<evidence type="ECO:0000313" key="3">
    <source>
        <dbReference type="Proteomes" id="UP000797356"/>
    </source>
</evidence>
<name>A0A8K0HUP9_COCNU</name>
<dbReference type="Proteomes" id="UP000797356">
    <property type="component" value="Chromosome 1"/>
</dbReference>
<feature type="compositionally biased region" description="Low complexity" evidence="1">
    <location>
        <begin position="46"/>
        <end position="60"/>
    </location>
</feature>
<dbReference type="PANTHER" id="PTHR37769:SF1">
    <property type="entry name" value="OS08G0243900 PROTEIN"/>
    <property type="match status" value="1"/>
</dbReference>
<dbReference type="PANTHER" id="PTHR37769">
    <property type="entry name" value="OS08G0243900 PROTEIN"/>
    <property type="match status" value="1"/>
</dbReference>
<dbReference type="AlphaFoldDB" id="A0A8K0HUP9"/>
<dbReference type="OrthoDB" id="20621at2759"/>
<evidence type="ECO:0000256" key="1">
    <source>
        <dbReference type="SAM" id="MobiDB-lite"/>
    </source>
</evidence>
<reference evidence="2" key="1">
    <citation type="journal article" date="2017" name="Gigascience">
        <title>The genome draft of coconut (Cocos nucifera).</title>
        <authorList>
            <person name="Xiao Y."/>
            <person name="Xu P."/>
            <person name="Fan H."/>
            <person name="Baudouin L."/>
            <person name="Xia W."/>
            <person name="Bocs S."/>
            <person name="Xu J."/>
            <person name="Li Q."/>
            <person name="Guo A."/>
            <person name="Zhou L."/>
            <person name="Li J."/>
            <person name="Wu Y."/>
            <person name="Ma Z."/>
            <person name="Armero A."/>
            <person name="Issali A.E."/>
            <person name="Liu N."/>
            <person name="Peng M."/>
            <person name="Yang Y."/>
        </authorList>
    </citation>
    <scope>NUCLEOTIDE SEQUENCE</scope>
    <source>
        <tissue evidence="2">Spear leaf of Hainan Tall coconut</tissue>
    </source>
</reference>
<reference evidence="2" key="2">
    <citation type="submission" date="2019-07" db="EMBL/GenBank/DDBJ databases">
        <authorList>
            <person name="Yang Y."/>
            <person name="Bocs S."/>
            <person name="Baudouin L."/>
        </authorList>
    </citation>
    <scope>NUCLEOTIDE SEQUENCE</scope>
    <source>
        <tissue evidence="2">Spear leaf of Hainan Tall coconut</tissue>
    </source>
</reference>
<evidence type="ECO:0000313" key="2">
    <source>
        <dbReference type="EMBL" id="KAG1326925.1"/>
    </source>
</evidence>